<keyword evidence="3" id="KW-0963">Cytoplasm</keyword>
<dbReference type="EMBL" id="CAVN010000095">
    <property type="protein sequence ID" value="CDF58128.1"/>
    <property type="molecule type" value="Genomic_DNA"/>
</dbReference>
<feature type="site" description="Important for substrate specificity" evidence="3">
    <location>
        <position position="151"/>
    </location>
</feature>
<dbReference type="NCBIfam" id="TIGR00172">
    <property type="entry name" value="maf"/>
    <property type="match status" value="1"/>
</dbReference>
<feature type="active site" description="Proton acceptor" evidence="3">
    <location>
        <position position="68"/>
    </location>
</feature>
<name>R7RS67_9CLOT</name>
<feature type="site" description="Important for substrate specificity" evidence="3">
    <location>
        <position position="69"/>
    </location>
</feature>
<dbReference type="AlphaFoldDB" id="R7RS67"/>
<proteinExistence type="inferred from homology"/>
<comment type="catalytic activity">
    <reaction evidence="3">
        <text>dTTP + H2O = dTMP + diphosphate + H(+)</text>
        <dbReference type="Rhea" id="RHEA:28534"/>
        <dbReference type="ChEBI" id="CHEBI:15377"/>
        <dbReference type="ChEBI" id="CHEBI:15378"/>
        <dbReference type="ChEBI" id="CHEBI:33019"/>
        <dbReference type="ChEBI" id="CHEBI:37568"/>
        <dbReference type="ChEBI" id="CHEBI:63528"/>
        <dbReference type="EC" id="3.6.1.9"/>
    </reaction>
</comment>
<dbReference type="GO" id="GO:0036221">
    <property type="term" value="F:UTP diphosphatase activity"/>
    <property type="evidence" value="ECO:0007669"/>
    <property type="project" value="RHEA"/>
</dbReference>
<dbReference type="OrthoDB" id="9807767at2"/>
<dbReference type="HOGENOM" id="CLU_040416_0_0_9"/>
<comment type="function">
    <text evidence="3">Nucleoside triphosphate pyrophosphatase that hydrolyzes dTTP and UTP. May have a dual role in cell division arrest and in preventing the incorporation of modified nucleotides into cellular nucleic acids.</text>
</comment>
<comment type="caution">
    <text evidence="3">Lacks conserved residue(s) required for the propagation of feature annotation.</text>
</comment>
<dbReference type="GO" id="GO:0036218">
    <property type="term" value="F:dTTP diphosphatase activity"/>
    <property type="evidence" value="ECO:0007669"/>
    <property type="project" value="RHEA"/>
</dbReference>
<dbReference type="GO" id="GO:0005737">
    <property type="term" value="C:cytoplasm"/>
    <property type="evidence" value="ECO:0007669"/>
    <property type="project" value="UniProtKB-SubCell"/>
</dbReference>
<evidence type="ECO:0000313" key="4">
    <source>
        <dbReference type="EMBL" id="CDF58128.1"/>
    </source>
</evidence>
<comment type="subcellular location">
    <subcellularLocation>
        <location evidence="3">Cytoplasm</location>
    </subcellularLocation>
</comment>
<dbReference type="InterPro" id="IPR029001">
    <property type="entry name" value="ITPase-like_fam"/>
</dbReference>
<evidence type="ECO:0000256" key="2">
    <source>
        <dbReference type="ARBA" id="ARBA00022801"/>
    </source>
</evidence>
<comment type="similarity">
    <text evidence="3">Belongs to the Maf family. YhdE subfamily.</text>
</comment>
<dbReference type="SUPFAM" id="SSF52972">
    <property type="entry name" value="ITPase-like"/>
    <property type="match status" value="1"/>
</dbReference>
<dbReference type="Pfam" id="PF02545">
    <property type="entry name" value="Maf"/>
    <property type="match status" value="1"/>
</dbReference>
<sequence>MKIVLASSSPRRIELLRNLNLEFDVVPSNFEENINLSNPVELVKNFAYNKALDVESRVQKDSLIIAADTIVYKDGEVLGKPKNEIDAYRMLKLLSGQKHEVYTGLSLIYNGKVINDYECTYVYFKNLSDEEIKYYINTKEPFDKAGAYAIQGYGSIFVEKIEGCYFNVVGLPISKLYDNIKRMGINILKGE</sequence>
<dbReference type="PIRSF" id="PIRSF006305">
    <property type="entry name" value="Maf"/>
    <property type="match status" value="1"/>
</dbReference>
<dbReference type="Gene3D" id="3.90.950.10">
    <property type="match status" value="1"/>
</dbReference>
<evidence type="ECO:0000313" key="5">
    <source>
        <dbReference type="Proteomes" id="UP000014923"/>
    </source>
</evidence>
<comment type="caution">
    <text evidence="4">The sequence shown here is derived from an EMBL/GenBank/DDBJ whole genome shotgun (WGS) entry which is preliminary data.</text>
</comment>
<comment type="catalytic activity">
    <reaction evidence="3">
        <text>UTP + H2O = UMP + diphosphate + H(+)</text>
        <dbReference type="Rhea" id="RHEA:29395"/>
        <dbReference type="ChEBI" id="CHEBI:15377"/>
        <dbReference type="ChEBI" id="CHEBI:15378"/>
        <dbReference type="ChEBI" id="CHEBI:33019"/>
        <dbReference type="ChEBI" id="CHEBI:46398"/>
        <dbReference type="ChEBI" id="CHEBI:57865"/>
        <dbReference type="EC" id="3.6.1.9"/>
    </reaction>
</comment>
<dbReference type="eggNOG" id="COG0424">
    <property type="taxonomic scope" value="Bacteria"/>
</dbReference>
<gene>
    <name evidence="4" type="ORF">TCEL_00174</name>
</gene>
<organism evidence="4 5">
    <name type="scientific">Thermobrachium celere DSM 8682</name>
    <dbReference type="NCBI Taxonomy" id="941824"/>
    <lineage>
        <taxon>Bacteria</taxon>
        <taxon>Bacillati</taxon>
        <taxon>Bacillota</taxon>
        <taxon>Clostridia</taxon>
        <taxon>Eubacteriales</taxon>
        <taxon>Clostridiaceae</taxon>
        <taxon>Thermobrachium</taxon>
    </lineage>
</organism>
<dbReference type="HAMAP" id="MF_00528">
    <property type="entry name" value="Maf"/>
    <property type="match status" value="1"/>
</dbReference>
<feature type="site" description="Important for substrate specificity" evidence="3">
    <location>
        <position position="11"/>
    </location>
</feature>
<keyword evidence="3" id="KW-0546">Nucleotide metabolism</keyword>
<evidence type="ECO:0000256" key="1">
    <source>
        <dbReference type="ARBA" id="ARBA00001968"/>
    </source>
</evidence>
<keyword evidence="2 3" id="KW-0378">Hydrolase</keyword>
<dbReference type="EC" id="3.6.1.9" evidence="3"/>
<evidence type="ECO:0000256" key="3">
    <source>
        <dbReference type="HAMAP-Rule" id="MF_00528"/>
    </source>
</evidence>
<reference evidence="4" key="1">
    <citation type="submission" date="2013-03" db="EMBL/GenBank/DDBJ databases">
        <title>Draft genome sequence of the hydrogen-ethanol-producing anaerobic alkalithermophilic Caloramator celere.</title>
        <authorList>
            <person name="Ciranna A."/>
            <person name="Larjo A."/>
            <person name="Kivisto A."/>
            <person name="Santala V."/>
            <person name="Roos C."/>
            <person name="Karp M."/>
        </authorList>
    </citation>
    <scope>NUCLEOTIDE SEQUENCE [LARGE SCALE GENOMIC DNA]</scope>
    <source>
        <strain evidence="4">DSM 8682</strain>
    </source>
</reference>
<dbReference type="CDD" id="cd00555">
    <property type="entry name" value="Maf"/>
    <property type="match status" value="1"/>
</dbReference>
<dbReference type="InterPro" id="IPR003697">
    <property type="entry name" value="Maf-like"/>
</dbReference>
<dbReference type="Proteomes" id="UP000014923">
    <property type="component" value="Unassembled WGS sequence"/>
</dbReference>
<keyword evidence="5" id="KW-1185">Reference proteome</keyword>
<protein>
    <recommendedName>
        <fullName evidence="3">dTTP/UTP pyrophosphatase</fullName>
        <shortName evidence="3">dTTPase/UTPase</shortName>
        <ecNumber evidence="3">3.6.1.9</ecNumber>
    </recommendedName>
    <alternativeName>
        <fullName evidence="3">Nucleoside triphosphate pyrophosphatase</fullName>
    </alternativeName>
    <alternativeName>
        <fullName evidence="3">Nucleotide pyrophosphatase</fullName>
        <shortName evidence="3">Nucleotide PPase</shortName>
    </alternativeName>
</protein>
<accession>R7RS67</accession>
<dbReference type="RefSeq" id="WP_018661923.1">
    <property type="nucleotide sequence ID" value="NZ_HF952018.1"/>
</dbReference>
<dbReference type="GO" id="GO:0009117">
    <property type="term" value="P:nucleotide metabolic process"/>
    <property type="evidence" value="ECO:0007669"/>
    <property type="project" value="UniProtKB-KW"/>
</dbReference>
<dbReference type="PANTHER" id="PTHR43213">
    <property type="entry name" value="BIFUNCTIONAL DTTP/UTP PYROPHOSPHATASE/METHYLTRANSFERASE PROTEIN-RELATED"/>
    <property type="match status" value="1"/>
</dbReference>
<comment type="cofactor">
    <cofactor evidence="1 3">
        <name>a divalent metal cation</name>
        <dbReference type="ChEBI" id="CHEBI:60240"/>
    </cofactor>
</comment>
<dbReference type="PANTHER" id="PTHR43213:SF5">
    <property type="entry name" value="BIFUNCTIONAL DTTP_UTP PYROPHOSPHATASE_METHYLTRANSFERASE PROTEIN-RELATED"/>
    <property type="match status" value="1"/>
</dbReference>